<dbReference type="Proteomes" id="UP000192907">
    <property type="component" value="Unassembled WGS sequence"/>
</dbReference>
<dbReference type="Gene3D" id="3.60.21.70">
    <property type="entry name" value="PhoD-like phosphatase"/>
    <property type="match status" value="1"/>
</dbReference>
<evidence type="ECO:0000259" key="1">
    <source>
        <dbReference type="Pfam" id="PF09423"/>
    </source>
</evidence>
<dbReference type="SUPFAM" id="SSF56300">
    <property type="entry name" value="Metallo-dependent phosphatases"/>
    <property type="match status" value="1"/>
</dbReference>
<dbReference type="PANTHER" id="PTHR33987:SF1">
    <property type="entry name" value="CALCINEURIN-LIKE METALLO-PHOSPHOESTERASE SUPERFAMILY PROTEIN"/>
    <property type="match status" value="1"/>
</dbReference>
<dbReference type="InterPro" id="IPR038607">
    <property type="entry name" value="PhoD-like_sf"/>
</dbReference>
<dbReference type="OrthoDB" id="5288988at2"/>
<dbReference type="EMBL" id="FWZT01000009">
    <property type="protein sequence ID" value="SMF28414.1"/>
    <property type="molecule type" value="Genomic_DNA"/>
</dbReference>
<dbReference type="Pfam" id="PF09423">
    <property type="entry name" value="PhoD"/>
    <property type="match status" value="1"/>
</dbReference>
<gene>
    <name evidence="2" type="ORF">SAMN06296036_1095</name>
</gene>
<dbReference type="AlphaFoldDB" id="A0A1Y6BZC0"/>
<reference evidence="3" key="1">
    <citation type="submission" date="2017-04" db="EMBL/GenBank/DDBJ databases">
        <authorList>
            <person name="Varghese N."/>
            <person name="Submissions S."/>
        </authorList>
    </citation>
    <scope>NUCLEOTIDE SEQUENCE [LARGE SCALE GENOMIC DNA]</scope>
    <source>
        <strain evidence="3">RKEM611</strain>
    </source>
</reference>
<dbReference type="InterPro" id="IPR018946">
    <property type="entry name" value="PhoD-like_MPP"/>
</dbReference>
<name>A0A1Y6BZC0_9BACT</name>
<evidence type="ECO:0000313" key="2">
    <source>
        <dbReference type="EMBL" id="SMF28414.1"/>
    </source>
</evidence>
<dbReference type="RefSeq" id="WP_132319516.1">
    <property type="nucleotide sequence ID" value="NZ_FWZT01000009.1"/>
</dbReference>
<dbReference type="CDD" id="cd07389">
    <property type="entry name" value="MPP_PhoD"/>
    <property type="match status" value="1"/>
</dbReference>
<sequence length="338" mass="38655">MNQRHLIATIFGSILSGCVSTNPTLHPADKPLGTVQTLAFGSCNDQNRPQPLWQPIKAIKPDLWIWAGDMVYADTDQKKEWQAAYSKQLENPGYQSLVSQVPVIGVWDDHDFALNDSDRTAKNKSTSQEVTLDFLNEPDESPRRQRNGIYQDYHFTSTLGPVHIYLLDTRYHKDPWGPEQGNILGEQQWQWLDESLQQHSKGIHLFVSSIQLVPQDHPWESWNRFANERSKFLDLIKKHRLQIPIVLSGDRHIAELSHIPGEELENQHGLWEITSSGLTHSYIAFESERNRYRVGTVFAELNFGSLVFDAETKSITLRIHDHQSQVVRSASISLEKGS</sequence>
<feature type="domain" description="PhoD-like phosphatase metallophosphatase" evidence="1">
    <location>
        <begin position="53"/>
        <end position="284"/>
    </location>
</feature>
<evidence type="ECO:0000313" key="3">
    <source>
        <dbReference type="Proteomes" id="UP000192907"/>
    </source>
</evidence>
<dbReference type="STRING" id="1513793.SAMN06296036_1095"/>
<protein>
    <submittedName>
        <fullName evidence="2">Alkaline phosphatase D</fullName>
    </submittedName>
</protein>
<organism evidence="2 3">
    <name type="scientific">Pseudobacteriovorax antillogorgiicola</name>
    <dbReference type="NCBI Taxonomy" id="1513793"/>
    <lineage>
        <taxon>Bacteria</taxon>
        <taxon>Pseudomonadati</taxon>
        <taxon>Bdellovibrionota</taxon>
        <taxon>Oligoflexia</taxon>
        <taxon>Oligoflexales</taxon>
        <taxon>Pseudobacteriovoracaceae</taxon>
        <taxon>Pseudobacteriovorax</taxon>
    </lineage>
</organism>
<dbReference type="PROSITE" id="PS51257">
    <property type="entry name" value="PROKAR_LIPOPROTEIN"/>
    <property type="match status" value="1"/>
</dbReference>
<keyword evidence="3" id="KW-1185">Reference proteome</keyword>
<dbReference type="PANTHER" id="PTHR33987">
    <property type="entry name" value="CALCINEURIN-LIKE METALLO-PHOSPHOESTERASE SUPERFAMILY PROTEIN"/>
    <property type="match status" value="1"/>
</dbReference>
<accession>A0A1Y6BZC0</accession>
<proteinExistence type="predicted"/>
<dbReference type="InterPro" id="IPR029052">
    <property type="entry name" value="Metallo-depent_PP-like"/>
</dbReference>